<accession>A0ABT0BEV0</accession>
<dbReference type="PROSITE" id="PS50931">
    <property type="entry name" value="HTH_LYSR"/>
    <property type="match status" value="1"/>
</dbReference>
<feature type="domain" description="HTH lysR-type" evidence="5">
    <location>
        <begin position="7"/>
        <end position="65"/>
    </location>
</feature>
<dbReference type="SUPFAM" id="SSF53850">
    <property type="entry name" value="Periplasmic binding protein-like II"/>
    <property type="match status" value="1"/>
</dbReference>
<dbReference type="EMBL" id="JALHLF010000051">
    <property type="protein sequence ID" value="MCJ2183567.1"/>
    <property type="molecule type" value="Genomic_DNA"/>
</dbReference>
<dbReference type="InterPro" id="IPR005119">
    <property type="entry name" value="LysR_subst-bd"/>
</dbReference>
<organism evidence="6 7">
    <name type="scientific">Novosphingobium organovorum</name>
    <dbReference type="NCBI Taxonomy" id="2930092"/>
    <lineage>
        <taxon>Bacteria</taxon>
        <taxon>Pseudomonadati</taxon>
        <taxon>Pseudomonadota</taxon>
        <taxon>Alphaproteobacteria</taxon>
        <taxon>Sphingomonadales</taxon>
        <taxon>Sphingomonadaceae</taxon>
        <taxon>Novosphingobium</taxon>
    </lineage>
</organism>
<keyword evidence="4" id="KW-0804">Transcription</keyword>
<dbReference type="RefSeq" id="WP_244021500.1">
    <property type="nucleotide sequence ID" value="NZ_JALHLF010000051.1"/>
</dbReference>
<dbReference type="SUPFAM" id="SSF46785">
    <property type="entry name" value="Winged helix' DNA-binding domain"/>
    <property type="match status" value="1"/>
</dbReference>
<evidence type="ECO:0000313" key="6">
    <source>
        <dbReference type="EMBL" id="MCJ2183567.1"/>
    </source>
</evidence>
<evidence type="ECO:0000313" key="7">
    <source>
        <dbReference type="Proteomes" id="UP001162881"/>
    </source>
</evidence>
<keyword evidence="2" id="KW-0805">Transcription regulation</keyword>
<protein>
    <submittedName>
        <fullName evidence="6">LysR family transcriptional regulator</fullName>
    </submittedName>
</protein>
<dbReference type="InterPro" id="IPR000847">
    <property type="entry name" value="LysR_HTH_N"/>
</dbReference>
<reference evidence="6" key="1">
    <citation type="submission" date="2022-03" db="EMBL/GenBank/DDBJ databases">
        <title>Identification of a novel bacterium isolated from mangrove sediments.</title>
        <authorList>
            <person name="Pan X."/>
        </authorList>
    </citation>
    <scope>NUCLEOTIDE SEQUENCE</scope>
    <source>
        <strain evidence="6">B1949</strain>
    </source>
</reference>
<proteinExistence type="inferred from homology"/>
<sequence>MSDPGTPTFDQLTIFLTVVDCGSFAAASRKLNRAVSVISYGIGNLEAQLGVALFAREGTRKPRLTEEGRAVLAEARAITQGVSSLKAKVKGLLDGLEAQVSLAVDVMLPAERVGEVLHRFAARFPTVQLRLHVEPLGAVTSLVLDGEAVIGVSGPLSAGVVGIESRAAGAVAMVPVAGPDHPLGRMLTIPPGEGREHTQLVLSDRSRFTEGRDFSVVSPRTWRLADLGAKRALLCQGIGWGNMPLPMIAKDLEEGRLVRLAMPDHPGGAYRFSGIWRSDTPPGPAGQWLLDQLVEQGQDDGELEEMGDV</sequence>
<dbReference type="InterPro" id="IPR036390">
    <property type="entry name" value="WH_DNA-bd_sf"/>
</dbReference>
<evidence type="ECO:0000259" key="5">
    <source>
        <dbReference type="PROSITE" id="PS50931"/>
    </source>
</evidence>
<dbReference type="Gene3D" id="3.40.190.290">
    <property type="match status" value="1"/>
</dbReference>
<dbReference type="Pfam" id="PF00126">
    <property type="entry name" value="HTH_1"/>
    <property type="match status" value="1"/>
</dbReference>
<dbReference type="InterPro" id="IPR036388">
    <property type="entry name" value="WH-like_DNA-bd_sf"/>
</dbReference>
<evidence type="ECO:0000256" key="1">
    <source>
        <dbReference type="ARBA" id="ARBA00009437"/>
    </source>
</evidence>
<evidence type="ECO:0000256" key="3">
    <source>
        <dbReference type="ARBA" id="ARBA00023125"/>
    </source>
</evidence>
<dbReference type="PANTHER" id="PTHR30126:SF91">
    <property type="entry name" value="LYSR FAMILY TRANSCRIPTIONAL REGULATOR"/>
    <property type="match status" value="1"/>
</dbReference>
<dbReference type="PANTHER" id="PTHR30126">
    <property type="entry name" value="HTH-TYPE TRANSCRIPTIONAL REGULATOR"/>
    <property type="match status" value="1"/>
</dbReference>
<name>A0ABT0BEV0_9SPHN</name>
<keyword evidence="7" id="KW-1185">Reference proteome</keyword>
<comment type="similarity">
    <text evidence="1">Belongs to the LysR transcriptional regulatory family.</text>
</comment>
<keyword evidence="3" id="KW-0238">DNA-binding</keyword>
<dbReference type="Pfam" id="PF03466">
    <property type="entry name" value="LysR_substrate"/>
    <property type="match status" value="1"/>
</dbReference>
<evidence type="ECO:0000256" key="4">
    <source>
        <dbReference type="ARBA" id="ARBA00023163"/>
    </source>
</evidence>
<dbReference type="Gene3D" id="1.10.10.10">
    <property type="entry name" value="Winged helix-like DNA-binding domain superfamily/Winged helix DNA-binding domain"/>
    <property type="match status" value="1"/>
</dbReference>
<evidence type="ECO:0000256" key="2">
    <source>
        <dbReference type="ARBA" id="ARBA00023015"/>
    </source>
</evidence>
<comment type="caution">
    <text evidence="6">The sequence shown here is derived from an EMBL/GenBank/DDBJ whole genome shotgun (WGS) entry which is preliminary data.</text>
</comment>
<gene>
    <name evidence="6" type="ORF">MTR62_12825</name>
</gene>
<dbReference type="Proteomes" id="UP001162881">
    <property type="component" value="Unassembled WGS sequence"/>
</dbReference>